<reference evidence="3" key="1">
    <citation type="submission" date="2021-01" db="EMBL/GenBank/DDBJ databases">
        <authorList>
            <person name="Corre E."/>
            <person name="Pelletier E."/>
            <person name="Niang G."/>
            <person name="Scheremetjew M."/>
            <person name="Finn R."/>
            <person name="Kale V."/>
            <person name="Holt S."/>
            <person name="Cochrane G."/>
            <person name="Meng A."/>
            <person name="Brown T."/>
            <person name="Cohen L."/>
        </authorList>
    </citation>
    <scope>NUCLEOTIDE SEQUENCE</scope>
    <source>
        <strain evidence="3">CCMP3105</strain>
    </source>
</reference>
<evidence type="ECO:0000256" key="2">
    <source>
        <dbReference type="SAM" id="SignalP"/>
    </source>
</evidence>
<keyword evidence="2" id="KW-0732">Signal</keyword>
<feature type="region of interest" description="Disordered" evidence="1">
    <location>
        <begin position="291"/>
        <end position="318"/>
    </location>
</feature>
<feature type="compositionally biased region" description="Acidic residues" evidence="1">
    <location>
        <begin position="234"/>
        <end position="244"/>
    </location>
</feature>
<feature type="compositionally biased region" description="Basic residues" evidence="1">
    <location>
        <begin position="122"/>
        <end position="132"/>
    </location>
</feature>
<feature type="region of interest" description="Disordered" evidence="1">
    <location>
        <begin position="72"/>
        <end position="157"/>
    </location>
</feature>
<feature type="compositionally biased region" description="Polar residues" evidence="1">
    <location>
        <begin position="173"/>
        <end position="185"/>
    </location>
</feature>
<evidence type="ECO:0000313" key="3">
    <source>
        <dbReference type="EMBL" id="CAE4624108.1"/>
    </source>
</evidence>
<feature type="compositionally biased region" description="Basic and acidic residues" evidence="1">
    <location>
        <begin position="291"/>
        <end position="306"/>
    </location>
</feature>
<organism evidence="3">
    <name type="scientific">Alexandrium monilatum</name>
    <dbReference type="NCBI Taxonomy" id="311494"/>
    <lineage>
        <taxon>Eukaryota</taxon>
        <taxon>Sar</taxon>
        <taxon>Alveolata</taxon>
        <taxon>Dinophyceae</taxon>
        <taxon>Gonyaulacales</taxon>
        <taxon>Pyrocystaceae</taxon>
        <taxon>Alexandrium</taxon>
    </lineage>
</organism>
<feature type="compositionally biased region" description="Polar residues" evidence="1">
    <location>
        <begin position="106"/>
        <end position="121"/>
    </location>
</feature>
<sequence>MAAVRFIACAFLVLLSLASAGRSFRKGHAAKGRQSPDDEDEFEYGDKEMQVSKGDASDFSVHQFLVDDDARVATPSVDSASTAESIARDKAYAADDHFNSEDTPDSSDSFAQTGRASTKAHSASKRRSAHKKQMPDEDQEDEFEYGDRESQVTHGDAADFSVHQFLVDDDARNGNTDDNIATNLARQKAEAADDHFNSEDTPDNSDSFAQTGHKARKAAVRKAKNGYKGKQVPGDDDDEADAFEYGDRESQVSRGDAADFSVHQFLVDDDARNGNTNDDIATTMAKEKALAADDHFNSEDTPDRSDSFAQTGRRTQKA</sequence>
<proteinExistence type="predicted"/>
<gene>
    <name evidence="3" type="ORF">AMON00008_LOCUS40046</name>
</gene>
<feature type="compositionally biased region" description="Basic and acidic residues" evidence="1">
    <location>
        <begin position="187"/>
        <end position="198"/>
    </location>
</feature>
<feature type="compositionally biased region" description="Basic and acidic residues" evidence="1">
    <location>
        <begin position="86"/>
        <end position="100"/>
    </location>
</feature>
<feature type="compositionally biased region" description="Polar residues" evidence="1">
    <location>
        <begin position="307"/>
        <end position="318"/>
    </location>
</feature>
<feature type="region of interest" description="Disordered" evidence="1">
    <location>
        <begin position="25"/>
        <end position="56"/>
    </location>
</feature>
<feature type="signal peptide" evidence="2">
    <location>
        <begin position="1"/>
        <end position="20"/>
    </location>
</feature>
<feature type="region of interest" description="Disordered" evidence="1">
    <location>
        <begin position="169"/>
        <end position="257"/>
    </location>
</feature>
<name>A0A7S4RSV5_9DINO</name>
<protein>
    <submittedName>
        <fullName evidence="3">Uncharacterized protein</fullName>
    </submittedName>
</protein>
<evidence type="ECO:0000256" key="1">
    <source>
        <dbReference type="SAM" id="MobiDB-lite"/>
    </source>
</evidence>
<accession>A0A7S4RSV5</accession>
<feature type="compositionally biased region" description="Basic residues" evidence="1">
    <location>
        <begin position="213"/>
        <end position="227"/>
    </location>
</feature>
<feature type="chain" id="PRO_5031036625" evidence="2">
    <location>
        <begin position="21"/>
        <end position="318"/>
    </location>
</feature>
<dbReference type="EMBL" id="HBNR01056955">
    <property type="protein sequence ID" value="CAE4624108.1"/>
    <property type="molecule type" value="Transcribed_RNA"/>
</dbReference>
<dbReference type="AlphaFoldDB" id="A0A7S4RSV5"/>